<accession>A0ABR2YKK6</accession>
<gene>
    <name evidence="2" type="ORF">WJX75_001632</name>
</gene>
<organism evidence="2 3">
    <name type="scientific">Coccomyxa subellipsoidea</name>
    <dbReference type="NCBI Taxonomy" id="248742"/>
    <lineage>
        <taxon>Eukaryota</taxon>
        <taxon>Viridiplantae</taxon>
        <taxon>Chlorophyta</taxon>
        <taxon>core chlorophytes</taxon>
        <taxon>Trebouxiophyceae</taxon>
        <taxon>Trebouxiophyceae incertae sedis</taxon>
        <taxon>Coccomyxaceae</taxon>
        <taxon>Coccomyxa</taxon>
    </lineage>
</organism>
<reference evidence="2 3" key="1">
    <citation type="journal article" date="2024" name="Nat. Commun.">
        <title>Phylogenomics reveals the evolutionary origins of lichenization in chlorophyte algae.</title>
        <authorList>
            <person name="Puginier C."/>
            <person name="Libourel C."/>
            <person name="Otte J."/>
            <person name="Skaloud P."/>
            <person name="Haon M."/>
            <person name="Grisel S."/>
            <person name="Petersen M."/>
            <person name="Berrin J.G."/>
            <person name="Delaux P.M."/>
            <person name="Dal Grande F."/>
            <person name="Keller J."/>
        </authorList>
    </citation>
    <scope>NUCLEOTIDE SEQUENCE [LARGE SCALE GENOMIC DNA]</scope>
    <source>
        <strain evidence="2 3">SAG 216-7</strain>
    </source>
</reference>
<evidence type="ECO:0000313" key="3">
    <source>
        <dbReference type="Proteomes" id="UP001491310"/>
    </source>
</evidence>
<feature type="region of interest" description="Disordered" evidence="1">
    <location>
        <begin position="1"/>
        <end position="28"/>
    </location>
</feature>
<protein>
    <submittedName>
        <fullName evidence="2">Uncharacterized protein</fullName>
    </submittedName>
</protein>
<sequence>MDVQDKEFEDEFKENSSVQSLNFKQGKPTKYRPITPTLAADLYAHNPAQYRDIPDHLELDHLGEDDMVKIAYINREDIWLFVERVDEETEVIYAKVAQRVRKVNELQEGQRVTVRKEHVCEIKFHDAHEDSD</sequence>
<keyword evidence="3" id="KW-1185">Reference proteome</keyword>
<dbReference type="Proteomes" id="UP001491310">
    <property type="component" value="Unassembled WGS sequence"/>
</dbReference>
<name>A0ABR2YKK6_9CHLO</name>
<evidence type="ECO:0000256" key="1">
    <source>
        <dbReference type="SAM" id="MobiDB-lite"/>
    </source>
</evidence>
<dbReference type="EMBL" id="JALJOT010000009">
    <property type="protein sequence ID" value="KAK9907333.1"/>
    <property type="molecule type" value="Genomic_DNA"/>
</dbReference>
<comment type="caution">
    <text evidence="2">The sequence shown here is derived from an EMBL/GenBank/DDBJ whole genome shotgun (WGS) entry which is preliminary data.</text>
</comment>
<evidence type="ECO:0000313" key="2">
    <source>
        <dbReference type="EMBL" id="KAK9907333.1"/>
    </source>
</evidence>
<proteinExistence type="predicted"/>